<evidence type="ECO:0000313" key="3">
    <source>
        <dbReference type="Proteomes" id="UP001589647"/>
    </source>
</evidence>
<dbReference type="Proteomes" id="UP001589647">
    <property type="component" value="Unassembled WGS sequence"/>
</dbReference>
<dbReference type="RefSeq" id="WP_189650959.1">
    <property type="nucleotide sequence ID" value="NZ_BMRC01000016.1"/>
</dbReference>
<dbReference type="EMBL" id="JBHMEI010000017">
    <property type="protein sequence ID" value="MFB9204366.1"/>
    <property type="molecule type" value="Genomic_DNA"/>
</dbReference>
<keyword evidence="3" id="KW-1185">Reference proteome</keyword>
<comment type="caution">
    <text evidence="2">The sequence shown here is derived from an EMBL/GenBank/DDBJ whole genome shotgun (WGS) entry which is preliminary data.</text>
</comment>
<name>A0ABV5III8_9ACTN</name>
<evidence type="ECO:0000256" key="1">
    <source>
        <dbReference type="SAM" id="Phobius"/>
    </source>
</evidence>
<organism evidence="2 3">
    <name type="scientific">Nonomuraea spiralis</name>
    <dbReference type="NCBI Taxonomy" id="46182"/>
    <lineage>
        <taxon>Bacteria</taxon>
        <taxon>Bacillati</taxon>
        <taxon>Actinomycetota</taxon>
        <taxon>Actinomycetes</taxon>
        <taxon>Streptosporangiales</taxon>
        <taxon>Streptosporangiaceae</taxon>
        <taxon>Nonomuraea</taxon>
    </lineage>
</organism>
<accession>A0ABV5III8</accession>
<keyword evidence="1" id="KW-0472">Membrane</keyword>
<gene>
    <name evidence="2" type="ORF">ACFFV7_24445</name>
</gene>
<feature type="transmembrane region" description="Helical" evidence="1">
    <location>
        <begin position="59"/>
        <end position="81"/>
    </location>
</feature>
<keyword evidence="1" id="KW-0812">Transmembrane</keyword>
<proteinExistence type="predicted"/>
<feature type="transmembrane region" description="Helical" evidence="1">
    <location>
        <begin position="16"/>
        <end position="39"/>
    </location>
</feature>
<protein>
    <submittedName>
        <fullName evidence="2">Uncharacterized protein</fullName>
    </submittedName>
</protein>
<feature type="transmembrane region" description="Helical" evidence="1">
    <location>
        <begin position="88"/>
        <end position="107"/>
    </location>
</feature>
<sequence length="157" mass="16076">MADDLKPARTTSARRGAALAVAVAAALLVLTAIMPWAGVEARSDLLGGGVSDDVRGVDVSTGLYTLLAGLAALAFGVTGLLGGRPRVAALAVIPGALATVLLVLFVSDPQRIGDRLSIDLGRLLSVEPVIRFGWFAALACSIAIVVLSVLALPRRPR</sequence>
<reference evidence="2 3" key="1">
    <citation type="submission" date="2024-09" db="EMBL/GenBank/DDBJ databases">
        <authorList>
            <person name="Sun Q."/>
            <person name="Mori K."/>
        </authorList>
    </citation>
    <scope>NUCLEOTIDE SEQUENCE [LARGE SCALE GENOMIC DNA]</scope>
    <source>
        <strain evidence="2 3">CCM 3426</strain>
    </source>
</reference>
<keyword evidence="1" id="KW-1133">Transmembrane helix</keyword>
<feature type="transmembrane region" description="Helical" evidence="1">
    <location>
        <begin position="132"/>
        <end position="152"/>
    </location>
</feature>
<evidence type="ECO:0000313" key="2">
    <source>
        <dbReference type="EMBL" id="MFB9204366.1"/>
    </source>
</evidence>